<dbReference type="InterPro" id="IPR043128">
    <property type="entry name" value="Rev_trsase/Diguanyl_cyclase"/>
</dbReference>
<dbReference type="AlphaFoldDB" id="E1YMX1"/>
<dbReference type="NCBIfam" id="TIGR00254">
    <property type="entry name" value="GGDEF"/>
    <property type="match status" value="1"/>
</dbReference>
<feature type="region of interest" description="Disordered" evidence="1">
    <location>
        <begin position="143"/>
        <end position="166"/>
    </location>
</feature>
<evidence type="ECO:0000313" key="3">
    <source>
        <dbReference type="EMBL" id="CBX31915.1"/>
    </source>
</evidence>
<dbReference type="Gene3D" id="3.30.70.270">
    <property type="match status" value="1"/>
</dbReference>
<feature type="domain" description="GGDEF" evidence="2">
    <location>
        <begin position="25"/>
        <end position="116"/>
    </location>
</feature>
<proteinExistence type="predicted"/>
<protein>
    <recommendedName>
        <fullName evidence="2">GGDEF domain-containing protein</fullName>
    </recommendedName>
</protein>
<dbReference type="EMBL" id="FR695880">
    <property type="protein sequence ID" value="CBX31915.1"/>
    <property type="molecule type" value="Genomic_DNA"/>
</dbReference>
<accession>E1YMX1</accession>
<sequence length="166" mass="18777">MGKVESMLIRLAHTRRPSLCLSFDDVLTGLYNHTYFEEELLRHEYGRQFPLSGVTVKIDNLLEVNKRDGIAAGNDLLRRTAKLMKMLNRNTYSARISGDKFAILLRTAEKSIGENAIIRLKYTKVSARPSRLAVPISSSLLPRRQALQPRGRTTSTSRHTPPSRLS</sequence>
<gene>
    <name evidence="3" type="ORF">N47_O13340</name>
</gene>
<dbReference type="SUPFAM" id="SSF55073">
    <property type="entry name" value="Nucleotide cyclase"/>
    <property type="match status" value="1"/>
</dbReference>
<dbReference type="Pfam" id="PF00990">
    <property type="entry name" value="GGDEF"/>
    <property type="match status" value="1"/>
</dbReference>
<dbReference type="InterPro" id="IPR029787">
    <property type="entry name" value="Nucleotide_cyclase"/>
</dbReference>
<dbReference type="InterPro" id="IPR000160">
    <property type="entry name" value="GGDEF_dom"/>
</dbReference>
<name>E1YMX1_9BACT</name>
<evidence type="ECO:0000259" key="2">
    <source>
        <dbReference type="Pfam" id="PF00990"/>
    </source>
</evidence>
<feature type="compositionally biased region" description="Low complexity" evidence="1">
    <location>
        <begin position="149"/>
        <end position="166"/>
    </location>
</feature>
<evidence type="ECO:0000256" key="1">
    <source>
        <dbReference type="SAM" id="MobiDB-lite"/>
    </source>
</evidence>
<organism evidence="3">
    <name type="scientific">uncultured Desulfobacterium sp</name>
    <dbReference type="NCBI Taxonomy" id="201089"/>
    <lineage>
        <taxon>Bacteria</taxon>
        <taxon>Pseudomonadati</taxon>
        <taxon>Thermodesulfobacteriota</taxon>
        <taxon>Desulfobacteria</taxon>
        <taxon>Desulfobacterales</taxon>
        <taxon>Desulfobacteriaceae</taxon>
        <taxon>Desulfobacterium</taxon>
        <taxon>environmental samples</taxon>
    </lineage>
</organism>
<reference evidence="3" key="1">
    <citation type="journal article" date="2011" name="Environ. Microbiol.">
        <title>Genomic insights into the metabolic potential of the polycyclic aromatic hydrocarbon degrading sulfate-reducing Deltaproteobacterium N47.</title>
        <authorList>
            <person name="Bergmann F."/>
            <person name="Selesi D."/>
            <person name="Weinmaier T."/>
            <person name="Tischler P."/>
            <person name="Rattei T."/>
            <person name="Meckenstock R.U."/>
        </authorList>
    </citation>
    <scope>NUCLEOTIDE SEQUENCE</scope>
</reference>